<dbReference type="Pfam" id="PF02801">
    <property type="entry name" value="Ketoacyl-synt_C"/>
    <property type="match status" value="2"/>
</dbReference>
<feature type="compositionally biased region" description="Low complexity" evidence="5">
    <location>
        <begin position="2103"/>
        <end position="2122"/>
    </location>
</feature>
<dbReference type="SUPFAM" id="SSF56801">
    <property type="entry name" value="Acetyl-CoA synthetase-like"/>
    <property type="match status" value="1"/>
</dbReference>
<dbReference type="PROSITE" id="PS00455">
    <property type="entry name" value="AMP_BINDING"/>
    <property type="match status" value="1"/>
</dbReference>
<dbReference type="InterPro" id="IPR001227">
    <property type="entry name" value="Ac_transferase_dom_sf"/>
</dbReference>
<dbReference type="Gene3D" id="3.10.129.110">
    <property type="entry name" value="Polyketide synthase dehydratase"/>
    <property type="match status" value="1"/>
</dbReference>
<dbReference type="InterPro" id="IPR036477">
    <property type="entry name" value="Formyl_transf_N_sf"/>
</dbReference>
<dbReference type="InterPro" id="IPR016039">
    <property type="entry name" value="Thiolase-like"/>
</dbReference>
<dbReference type="SMART" id="SM00825">
    <property type="entry name" value="PKS_KS"/>
    <property type="match status" value="2"/>
</dbReference>
<dbReference type="Pfam" id="PF00109">
    <property type="entry name" value="ketoacyl-synt"/>
    <property type="match status" value="2"/>
</dbReference>
<feature type="compositionally biased region" description="Low complexity" evidence="5">
    <location>
        <begin position="2295"/>
        <end position="2322"/>
    </location>
</feature>
<dbReference type="InterPro" id="IPR000873">
    <property type="entry name" value="AMP-dep_synth/lig_dom"/>
</dbReference>
<feature type="region of interest" description="Disordered" evidence="5">
    <location>
        <begin position="2295"/>
        <end position="2330"/>
    </location>
</feature>
<dbReference type="PROSITE" id="PS50075">
    <property type="entry name" value="CARRIER"/>
    <property type="match status" value="2"/>
</dbReference>
<feature type="region of interest" description="Disordered" evidence="5">
    <location>
        <begin position="998"/>
        <end position="1085"/>
    </location>
</feature>
<dbReference type="InterPro" id="IPR045851">
    <property type="entry name" value="AMP-bd_C_sf"/>
</dbReference>
<dbReference type="InterPro" id="IPR020841">
    <property type="entry name" value="PKS_Beta-ketoAc_synthase_dom"/>
</dbReference>
<dbReference type="Gene3D" id="3.40.50.980">
    <property type="match status" value="2"/>
</dbReference>
<dbReference type="Pfam" id="PF00550">
    <property type="entry name" value="PP-binding"/>
    <property type="match status" value="2"/>
</dbReference>
<dbReference type="InterPro" id="IPR020806">
    <property type="entry name" value="PKS_PP-bd"/>
</dbReference>
<evidence type="ECO:0000256" key="4">
    <source>
        <dbReference type="PROSITE-ProRule" id="PRU01363"/>
    </source>
</evidence>
<dbReference type="SUPFAM" id="SSF47336">
    <property type="entry name" value="ACP-like"/>
    <property type="match status" value="2"/>
</dbReference>
<dbReference type="CDD" id="cd00833">
    <property type="entry name" value="PKS"/>
    <property type="match status" value="2"/>
</dbReference>
<feature type="domain" description="Carrier" evidence="6">
    <location>
        <begin position="2197"/>
        <end position="2274"/>
    </location>
</feature>
<dbReference type="InterPro" id="IPR014043">
    <property type="entry name" value="Acyl_transferase_dom"/>
</dbReference>
<reference evidence="10" key="1">
    <citation type="journal article" date="2019" name="Int. J. Syst. Evol. Microbiol.">
        <title>The Global Catalogue of Microorganisms (GCM) 10K type strain sequencing project: providing services to taxonomists for standard genome sequencing and annotation.</title>
        <authorList>
            <consortium name="The Broad Institute Genomics Platform"/>
            <consortium name="The Broad Institute Genome Sequencing Center for Infectious Disease"/>
            <person name="Wu L."/>
            <person name="Ma J."/>
        </authorList>
    </citation>
    <scope>NUCLEOTIDE SEQUENCE [LARGE SCALE GENOMIC DNA]</scope>
    <source>
        <strain evidence="10">CCUG 59778</strain>
    </source>
</reference>
<dbReference type="Pfam" id="PF13193">
    <property type="entry name" value="AMP-binding_C"/>
    <property type="match status" value="1"/>
</dbReference>
<keyword evidence="3" id="KW-0808">Transferase</keyword>
<feature type="compositionally biased region" description="Polar residues" evidence="5">
    <location>
        <begin position="1005"/>
        <end position="1038"/>
    </location>
</feature>
<dbReference type="Pfam" id="PF00551">
    <property type="entry name" value="Formyl_trans_N"/>
    <property type="match status" value="1"/>
</dbReference>
<dbReference type="Gene3D" id="3.40.50.12230">
    <property type="match status" value="1"/>
</dbReference>
<evidence type="ECO:0000313" key="10">
    <source>
        <dbReference type="Proteomes" id="UP001596157"/>
    </source>
</evidence>
<evidence type="ECO:0000259" key="6">
    <source>
        <dbReference type="PROSITE" id="PS50075"/>
    </source>
</evidence>
<feature type="compositionally biased region" description="Low complexity" evidence="5">
    <location>
        <begin position="2134"/>
        <end position="2147"/>
    </location>
</feature>
<evidence type="ECO:0000259" key="7">
    <source>
        <dbReference type="PROSITE" id="PS52004"/>
    </source>
</evidence>
<dbReference type="InterPro" id="IPR016035">
    <property type="entry name" value="Acyl_Trfase/lysoPLipase"/>
</dbReference>
<evidence type="ECO:0000256" key="1">
    <source>
        <dbReference type="ARBA" id="ARBA00022450"/>
    </source>
</evidence>
<dbReference type="InterPro" id="IPR002376">
    <property type="entry name" value="Formyl_transf_N"/>
</dbReference>
<dbReference type="SMART" id="SM00827">
    <property type="entry name" value="PKS_AT"/>
    <property type="match status" value="1"/>
</dbReference>
<keyword evidence="2" id="KW-0597">Phosphoprotein</keyword>
<feature type="active site" description="Proton acceptor; for dehydratase activity" evidence="4">
    <location>
        <position position="1865"/>
    </location>
</feature>
<feature type="domain" description="Ketosynthase family 3 (KS3)" evidence="7">
    <location>
        <begin position="2364"/>
        <end position="2785"/>
    </location>
</feature>
<evidence type="ECO:0000256" key="3">
    <source>
        <dbReference type="ARBA" id="ARBA00022679"/>
    </source>
</evidence>
<feature type="active site" description="Proton donor; for dehydratase activity" evidence="4">
    <location>
        <position position="2005"/>
    </location>
</feature>
<feature type="compositionally biased region" description="Pro residues" evidence="5">
    <location>
        <begin position="2148"/>
        <end position="2160"/>
    </location>
</feature>
<feature type="compositionally biased region" description="Low complexity" evidence="5">
    <location>
        <begin position="1051"/>
        <end position="1072"/>
    </location>
</feature>
<organism evidence="9 10">
    <name type="scientific">Actinokineospora guangxiensis</name>
    <dbReference type="NCBI Taxonomy" id="1490288"/>
    <lineage>
        <taxon>Bacteria</taxon>
        <taxon>Bacillati</taxon>
        <taxon>Actinomycetota</taxon>
        <taxon>Actinomycetes</taxon>
        <taxon>Pseudonocardiales</taxon>
        <taxon>Pseudonocardiaceae</taxon>
        <taxon>Actinokineospora</taxon>
    </lineage>
</organism>
<dbReference type="InterPro" id="IPR036736">
    <property type="entry name" value="ACP-like_sf"/>
</dbReference>
<feature type="domain" description="Ketosynthase family 3 (KS3)" evidence="7">
    <location>
        <begin position="1286"/>
        <end position="1698"/>
    </location>
</feature>
<dbReference type="Gene3D" id="3.40.47.10">
    <property type="match status" value="2"/>
</dbReference>
<feature type="domain" description="Carrier" evidence="6">
    <location>
        <begin position="1177"/>
        <end position="1252"/>
    </location>
</feature>
<dbReference type="CDD" id="cd05930">
    <property type="entry name" value="A_NRPS"/>
    <property type="match status" value="1"/>
</dbReference>
<proteinExistence type="predicted"/>
<dbReference type="InterPro" id="IPR032821">
    <property type="entry name" value="PKS_assoc"/>
</dbReference>
<dbReference type="SUPFAM" id="SSF53328">
    <property type="entry name" value="Formyltransferase"/>
    <property type="match status" value="1"/>
</dbReference>
<dbReference type="InterPro" id="IPR050091">
    <property type="entry name" value="PKS_NRPS_Biosynth_Enz"/>
</dbReference>
<dbReference type="SUPFAM" id="SSF52151">
    <property type="entry name" value="FabD/lysophospholipase-like"/>
    <property type="match status" value="1"/>
</dbReference>
<dbReference type="Gene3D" id="2.30.38.10">
    <property type="entry name" value="Luciferase, Domain 3"/>
    <property type="match status" value="1"/>
</dbReference>
<dbReference type="PROSITE" id="PS52019">
    <property type="entry name" value="PKS_MFAS_DH"/>
    <property type="match status" value="1"/>
</dbReference>
<dbReference type="Proteomes" id="UP001596157">
    <property type="component" value="Unassembled WGS sequence"/>
</dbReference>
<dbReference type="InterPro" id="IPR014031">
    <property type="entry name" value="Ketoacyl_synth_C"/>
</dbReference>
<dbReference type="Pfam" id="PF16197">
    <property type="entry name" value="KAsynt_C_assoc"/>
    <property type="match status" value="2"/>
</dbReference>
<dbReference type="NCBIfam" id="TIGR01733">
    <property type="entry name" value="AA-adenyl-dom"/>
    <property type="match status" value="1"/>
</dbReference>
<dbReference type="InterPro" id="IPR025110">
    <property type="entry name" value="AMP-bd_C"/>
</dbReference>
<sequence>MTNCFVIGSTRVLISTTARLIDAGVRVEGVLSEDPAVARWAAERGVPVLDPRGDLVALLTECPVDFLFSTVNFRILKADVLALPRVAAINFHDGPLPTYSGSHVAAWALYRGERKHAATWHVMAPEVDAGPVLLERWFPVREHSTALSLTYEAAEAGIALFDELVPHIVAGTLPEPVDTAGRARGFFMRHDRMPGLIHAGTDAAEADRISKAHDFGAFPNPLGIPALVTDQGAVLTGQVRAVPREEKRADTIAVSASESALKVATPEADLVFSDFTDIEGATITGRAAAQRLGISPGQKMPTASPELITAIADELAALRRHEPWWRKRLAALRPAPVPAADFSAATSHYSRYELAYSPASDAEREVFVQAFLTVLAEHMGADEFDFGFSTTALRQRHEATHGLAADRVPVRFSVGGDLSAGLAEAAAKRGYATDLAVRMGLAQRPIGADGPTFTRVMVLQRGPDEEASAERDTEFALLSLSAGPPVVCVRETAMSGDEALDFADRVEELALDALRYGDLSPGYGTLEEEVRTAPASVLELITGEPSAIAVRAGAGDLSYDRLVSWSDAIAARLYSEGIGAGCVVGVLTERGPELLPAMLGVLKAGAAFLPLDANYPVERLSRYVEVAECDLILADARSLEFAASLGAAMEVPADNGAAMAVPPAISADDLAYVLFTSGSTGEPKGVEIQHGALANFLAGIGARLGVTADDQVLAHTTTAFDISLLELLLPLTRGATVVLASREVARDPHKLAQLASWVTVAQATPSLWRLLLDTEWTPHSGLTVFSGGEALPPATAKRLLTSARGLWNLYGPTEATIWVSTHKVESVGGFLPLGDPLPGVDMHVLDEAFSPAETGELYLSGTQLARGYINRAERTAEVFLTHPSTGERLYRTGDVVKRHPDGALEWLGRADGQVKVRGNRIETGEIEAALEDLPTISAAVVIAIPFENRGEPRLTAYLIGTDLTKSTLDTHLADRLPDYMIPSNYVIVDSLPLTDNGKVARKQLPTPTRDTILRSTTPDPTNTAHPTPTTQVANSQPTTTPPAVAQSADLSPPAASQPTAAAPQATSFPASTVPTSTTSQATSPVATLPASTTLQAVPPAATPLTSQPTVTTPPTAAQPSTTDLPTTPATAPTTSATPVPAAVSPTPAAEQPPPLPGGRPLGQSIATAESEQESSTGARTDLPEVICRVFAAVLKTDVFEAGDNFFDLGGDSANVTIAATNLSRELGIEVSPPSIFATGTPAKLARMLGHVPAAPQVSGPPPPGYVDAAERRTVEVAVVDRPERGGDELAVVGMACRFPGASTPDEFWANLAQGVSSIGAAPEGHRGWGHLWTDADEIPAGWVDGVEYFDPKRFGLTDREARRLDPLQRMLLSVTDEAMESAGHDAVSLGANTGVYIGTIASDFPDLVAGSVGHADPHVATGTALSLLANRVSHAFDWSGASFAIDTACSSSLVALHQAALALRAGEIDAAVIGAANVVLTPYKSRSFVRSGMLSPTGVCRTFDHGADGYVRGEGCGVLIVKRLADAERDGDPVLAVVRGTAVNHTGGSAGFLTAPSAVAQEAVVKRALALSGIDGSGVGYIEAHGTGTQLGDLIELEALRASLAGADHGSVAIGSVKTNIGHLEPAAGIAGLIKAVLALQAEQIPPSLNLDTPNKAFRFEESPLFVPDRLVPWTGPKVAGVSSFGFGGANAHAVLEAAPRKISEVEGPFLLTLSAGSAQGLRTLADRLVKLLRAPYCPPLAALCAASQERPLGEHRLACVVDTVEQLDDKLMLFLARVDGARLHLGTAGDKRTALAPLPEKPARELLEDVARRFTQGADLPARPRGAGVRFPTAPHEERYLWLEPARPATPRRGWDELFEADEHIVLGKPTLPGAAYPSRVARVLGRDRFGVRDLTFRAAVLTPTTLTGDLDASSVVFRDGSGAVVCTAKVDDNVTIDALVPPATEAGFAPVDLAELYGTFERGGLAYGPGYRCLTALAASGGHATGTVHADTTHGVVDARLLDGAFQVALTACGAQGLYVPFAIERMRVHGPVPSTARVYARQARPAAPGAALITAHLVIMDGSIPVVEVHGATWKRVTPASGLDTSTASAPTTATPPHPLATIPTTPLTPALASANGHPNGNGNGNGQATGSGASAVAAPHAHPLAPPPAPPAPPTTIPVQTTSFVQAVPVVQTASPVQTTPVVGAPPAMPGVGAAAGLVDAVAEWVANALETDLDSLELDRPLEEQGLDSMLAVSLAQDIRAKLGVEIPVTLVLEVGTVEALVEELRENYGVTGAPAAAGAHPFPAEVAPAAPISSADSGPALLPAAGAPPTAHTPPTDESPTHHTGLQPVTTHHIAEPVAHQTDAHPLTQSTSGPVVPGHDIAIIGFDGVFPNADDPDELWQLVLNGEDALTEVPEDRWDLSAYYSDDASPGTVYLRRAGFIDDLTGFDAGFFRIAPSEAQWIDPQQRHLIMSAWRAMEDAGVSGRIAGRKVGVFVGASYQHYRDQVVGDVVQTAAGLGNHNAILANRVSYFLDLAGPSMTIDTLCSSSLVALHTAVRSLREGECEQAVVSGVHMALSPQYFQLGSRLRSFSPSGASRAFDSRADGFVPGEGVVTVILKPLAEALRDGDRVHAVVKGTAVNHGGRTSGLTVPSSAAQQSVISSAIADAGIDPATIGLMEAHGTGTSLGDPIEIEGLTKAWRKHTDRTQFCAIGSLKSNIGHLEPAAGLAGLVKVVLAMRHRKIPPTAHVIRPNDHIQFETTPFYLSDRVTDWHAPAGHPRRAAVSAFGMGGVNAHVVLEEPPTPAPRAELAQDSTIVRVSGATEEAVRALAAAYAAKVPTESSLDDFAFTANVGRAEHRFRAAARGSSAEELAKDLAAIADGSAPVAKQANRRPPVAFLFTGQGSQYPDMGRGLYLTEPVFREALDECSQLLGRDLVDLLYGDSRDQLVHTANAQPAIVSVQVAITRLLASWGVTPDLVAGHSVGELAAAHAAGAISLPDLLALTAHRGRLMQAQPTDGGMAVVYADAPTVHAELAAHPGVEVAAYNSPKNTTVSGPSAALEGYLSATAHRTTRLTVSHAFHSAMMEGALPGFIAVAERVAFGVPSIPIASTLTGTWHTAESIVDPHAWASAIRMPVRFTDAVAALHAAGARTFWEIGPHPVLTPLAQSSLPADSRYLHVLRRNQPDQRTLHTNLADLYGRTGAALDWTAAHRGRDHRTTTIPTYPFDKRPLVAPPVQEAIAAREPTGTHPLFDHNYQRLSEGLQ</sequence>
<dbReference type="InterPro" id="IPR014030">
    <property type="entry name" value="Ketoacyl_synth_N"/>
</dbReference>
<protein>
    <submittedName>
        <fullName evidence="9">Amino acid adenylation domain-containing protein</fullName>
    </submittedName>
</protein>
<dbReference type="InterPro" id="IPR042104">
    <property type="entry name" value="PKS_dehydratase_sf"/>
</dbReference>
<feature type="compositionally biased region" description="Polar residues" evidence="5">
    <location>
        <begin position="1073"/>
        <end position="1085"/>
    </location>
</feature>
<feature type="region of interest" description="Disordered" evidence="5">
    <location>
        <begin position="1099"/>
        <end position="1179"/>
    </location>
</feature>
<gene>
    <name evidence="9" type="ORF">ACFPM7_14295</name>
</gene>
<dbReference type="InterPro" id="IPR049551">
    <property type="entry name" value="PKS_DH_C"/>
</dbReference>
<evidence type="ECO:0000259" key="8">
    <source>
        <dbReference type="PROSITE" id="PS52019"/>
    </source>
</evidence>
<feature type="compositionally biased region" description="Low complexity" evidence="5">
    <location>
        <begin position="1102"/>
        <end position="1149"/>
    </location>
</feature>
<feature type="region of interest" description="C-terminal hotdog fold" evidence="4">
    <location>
        <begin position="1950"/>
        <end position="2086"/>
    </location>
</feature>
<dbReference type="SMART" id="SM00823">
    <property type="entry name" value="PKS_PP"/>
    <property type="match status" value="2"/>
</dbReference>
<dbReference type="Pfam" id="PF00698">
    <property type="entry name" value="Acyl_transf_1"/>
    <property type="match status" value="1"/>
</dbReference>
<feature type="domain" description="PKS/mFAS DH" evidence="8">
    <location>
        <begin position="1825"/>
        <end position="2086"/>
    </location>
</feature>
<dbReference type="InterPro" id="IPR020845">
    <property type="entry name" value="AMP-binding_CS"/>
</dbReference>
<dbReference type="PANTHER" id="PTHR43775:SF37">
    <property type="entry name" value="SI:DKEY-61P9.11"/>
    <property type="match status" value="1"/>
</dbReference>
<dbReference type="Pfam" id="PF00501">
    <property type="entry name" value="AMP-binding"/>
    <property type="match status" value="1"/>
</dbReference>
<comment type="caution">
    <text evidence="9">The sequence shown here is derived from an EMBL/GenBank/DDBJ whole genome shotgun (WGS) entry which is preliminary data.</text>
</comment>
<keyword evidence="10" id="KW-1185">Reference proteome</keyword>
<dbReference type="Gene3D" id="3.30.70.3290">
    <property type="match status" value="2"/>
</dbReference>
<evidence type="ECO:0000256" key="2">
    <source>
        <dbReference type="ARBA" id="ARBA00022553"/>
    </source>
</evidence>
<keyword evidence="1" id="KW-0596">Phosphopantetheine</keyword>
<dbReference type="EMBL" id="JBHSKF010000005">
    <property type="protein sequence ID" value="MFC5288227.1"/>
    <property type="molecule type" value="Genomic_DNA"/>
</dbReference>
<feature type="compositionally biased region" description="Gly residues" evidence="5">
    <location>
        <begin position="2123"/>
        <end position="2133"/>
    </location>
</feature>
<dbReference type="Gene3D" id="3.40.366.10">
    <property type="entry name" value="Malonyl-Coenzyme A Acyl Carrier Protein, domain 2"/>
    <property type="match status" value="1"/>
</dbReference>
<dbReference type="InterPro" id="IPR010071">
    <property type="entry name" value="AA_adenyl_dom"/>
</dbReference>
<accession>A0ABW0ELB0</accession>
<dbReference type="PANTHER" id="PTHR43775">
    <property type="entry name" value="FATTY ACID SYNTHASE"/>
    <property type="match status" value="1"/>
</dbReference>
<dbReference type="Pfam" id="PF14765">
    <property type="entry name" value="PS-DH"/>
    <property type="match status" value="1"/>
</dbReference>
<dbReference type="InterPro" id="IPR049900">
    <property type="entry name" value="PKS_mFAS_DH"/>
</dbReference>
<dbReference type="InterPro" id="IPR016036">
    <property type="entry name" value="Malonyl_transacylase_ACP-bd"/>
</dbReference>
<dbReference type="PROSITE" id="PS52004">
    <property type="entry name" value="KS3_2"/>
    <property type="match status" value="2"/>
</dbReference>
<dbReference type="SUPFAM" id="SSF53901">
    <property type="entry name" value="Thiolase-like"/>
    <property type="match status" value="2"/>
</dbReference>
<feature type="region of interest" description="N-terminal hotdog fold" evidence="4">
    <location>
        <begin position="1825"/>
        <end position="1939"/>
    </location>
</feature>
<name>A0ABW0ELB0_9PSEU</name>
<dbReference type="SMART" id="SM01294">
    <property type="entry name" value="PKS_PP_betabranch"/>
    <property type="match status" value="1"/>
</dbReference>
<evidence type="ECO:0000313" key="9">
    <source>
        <dbReference type="EMBL" id="MFC5288227.1"/>
    </source>
</evidence>
<evidence type="ECO:0000256" key="5">
    <source>
        <dbReference type="SAM" id="MobiDB-lite"/>
    </source>
</evidence>
<dbReference type="Gene3D" id="1.10.1200.10">
    <property type="entry name" value="ACP-like"/>
    <property type="match status" value="2"/>
</dbReference>
<feature type="compositionally biased region" description="Polar residues" evidence="5">
    <location>
        <begin position="1164"/>
        <end position="1178"/>
    </location>
</feature>
<dbReference type="SUPFAM" id="SSF55048">
    <property type="entry name" value="Probable ACP-binding domain of malonyl-CoA ACP transacylase"/>
    <property type="match status" value="1"/>
</dbReference>
<dbReference type="Gene3D" id="3.30.300.30">
    <property type="match status" value="1"/>
</dbReference>
<dbReference type="RefSeq" id="WP_378247952.1">
    <property type="nucleotide sequence ID" value="NZ_JBHSKF010000005.1"/>
</dbReference>
<feature type="region of interest" description="Disordered" evidence="5">
    <location>
        <begin position="2083"/>
        <end position="2160"/>
    </location>
</feature>
<dbReference type="InterPro" id="IPR009081">
    <property type="entry name" value="PP-bd_ACP"/>
</dbReference>